<evidence type="ECO:0000313" key="2">
    <source>
        <dbReference type="EMBL" id="BBL81169.1"/>
    </source>
</evidence>
<dbReference type="OrthoDB" id="9806253at2"/>
<gene>
    <name evidence="2" type="ORF">RxyAA322_30230</name>
</gene>
<dbReference type="NCBIfam" id="NF047768">
    <property type="entry name" value="Clp_like_SDH"/>
    <property type="match status" value="1"/>
</dbReference>
<dbReference type="Proteomes" id="UP000318065">
    <property type="component" value="Chromosome"/>
</dbReference>
<organism evidence="2 3">
    <name type="scientific">Rubrobacter xylanophilus</name>
    <dbReference type="NCBI Taxonomy" id="49319"/>
    <lineage>
        <taxon>Bacteria</taxon>
        <taxon>Bacillati</taxon>
        <taxon>Actinomycetota</taxon>
        <taxon>Rubrobacteria</taxon>
        <taxon>Rubrobacterales</taxon>
        <taxon>Rubrobacteraceae</taxon>
        <taxon>Rubrobacter</taxon>
    </lineage>
</organism>
<dbReference type="AlphaFoldDB" id="A0A510HMC0"/>
<feature type="region of interest" description="Disordered" evidence="1">
    <location>
        <begin position="254"/>
        <end position="279"/>
    </location>
</feature>
<evidence type="ECO:0000313" key="3">
    <source>
        <dbReference type="Proteomes" id="UP000318065"/>
    </source>
</evidence>
<dbReference type="Gene3D" id="3.90.226.10">
    <property type="entry name" value="2-enoyl-CoA Hydratase, Chain A, domain 1"/>
    <property type="match status" value="1"/>
</dbReference>
<dbReference type="InterPro" id="IPR002825">
    <property type="entry name" value="Pept_S49_ser-pept_pro"/>
</dbReference>
<dbReference type="PANTHER" id="PTHR35984:SF1">
    <property type="entry name" value="PERIPLASMIC SERINE PROTEASE"/>
    <property type="match status" value="1"/>
</dbReference>
<dbReference type="EMBL" id="AP019791">
    <property type="protein sequence ID" value="BBL81169.1"/>
    <property type="molecule type" value="Genomic_DNA"/>
</dbReference>
<proteinExistence type="predicted"/>
<dbReference type="Pfam" id="PF01972">
    <property type="entry name" value="SDH_protease"/>
    <property type="match status" value="1"/>
</dbReference>
<dbReference type="GO" id="GO:0016020">
    <property type="term" value="C:membrane"/>
    <property type="evidence" value="ECO:0007669"/>
    <property type="project" value="InterPro"/>
</dbReference>
<dbReference type="InterPro" id="IPR029045">
    <property type="entry name" value="ClpP/crotonase-like_dom_sf"/>
</dbReference>
<dbReference type="RefSeq" id="WP_143529091.1">
    <property type="nucleotide sequence ID" value="NZ_AP019791.1"/>
</dbReference>
<dbReference type="PANTHER" id="PTHR35984">
    <property type="entry name" value="PERIPLASMIC SERINE PROTEASE"/>
    <property type="match status" value="1"/>
</dbReference>
<keyword evidence="3" id="KW-1185">Reference proteome</keyword>
<accession>A0A510HMC0</accession>
<evidence type="ECO:0000256" key="1">
    <source>
        <dbReference type="SAM" id="MobiDB-lite"/>
    </source>
</evidence>
<protein>
    <recommendedName>
        <fullName evidence="4">Periplasmic serine protease</fullName>
    </recommendedName>
</protein>
<name>A0A510HMC0_9ACTN</name>
<sequence length="279" mass="30596">MDPIAIFWLFLILASLQPVLQRRFLEISRQRALSRLASERGSTVITLIHRQETMSLLGFPIFRHIDIDDSEGVLNAIRETPPDGPIDIVLHTPGGMVLAASQIAEALAEHRGPVRAFVPHYAMSGGTLIALAADEIHVDPHAALGPVDPQLGGYPAASIVAAVEQAKEPEDRTLILADMSRKALRQVEEFVTALLERRMEPERARKVAHTLSSGVWTHDHPLTPRDLEELGLPVRVGVPAEIHALMRLYPQPRGRQSSVEYVPSRPPARLPGPGSQGET</sequence>
<evidence type="ECO:0008006" key="4">
    <source>
        <dbReference type="Google" id="ProtNLM"/>
    </source>
</evidence>
<reference evidence="2" key="1">
    <citation type="journal article" date="2019" name="Microbiol. Resour. Announc.">
        <title>Complete Genome Sequence of Rubrobacter xylanophilus Strain AA3-22, Isolated from Arima Onsen in Japan.</title>
        <authorList>
            <person name="Tomariguchi N."/>
            <person name="Miyazaki K."/>
        </authorList>
    </citation>
    <scope>NUCLEOTIDE SEQUENCE [LARGE SCALE GENOMIC DNA]</scope>
    <source>
        <strain evidence="2">AA3-22</strain>
    </source>
</reference>
<dbReference type="SUPFAM" id="SSF52096">
    <property type="entry name" value="ClpP/crotonase"/>
    <property type="match status" value="1"/>
</dbReference>